<proteinExistence type="inferred from homology"/>
<keyword evidence="3" id="KW-0288">FMN</keyword>
<dbReference type="Gene3D" id="2.30.110.10">
    <property type="entry name" value="Electron Transport, Fmn-binding Protein, Chain A"/>
    <property type="match status" value="1"/>
</dbReference>
<dbReference type="GO" id="GO:0016646">
    <property type="term" value="F:oxidoreductase activity, acting on the CH-NH group of donors, NAD or NADP as acceptor"/>
    <property type="evidence" value="ECO:0007669"/>
    <property type="project" value="UniProtKB-ARBA"/>
</dbReference>
<protein>
    <submittedName>
        <fullName evidence="6">Flavin reductase family protein</fullName>
    </submittedName>
</protein>
<evidence type="ECO:0000313" key="7">
    <source>
        <dbReference type="Proteomes" id="UP000249081"/>
    </source>
</evidence>
<dbReference type="EMBL" id="QBMN01000272">
    <property type="protein sequence ID" value="PZO33159.1"/>
    <property type="molecule type" value="Genomic_DNA"/>
</dbReference>
<evidence type="ECO:0000256" key="2">
    <source>
        <dbReference type="ARBA" id="ARBA00022630"/>
    </source>
</evidence>
<dbReference type="SMART" id="SM00903">
    <property type="entry name" value="Flavin_Reduct"/>
    <property type="match status" value="1"/>
</dbReference>
<dbReference type="PANTHER" id="PTHR33798:SF5">
    <property type="entry name" value="FLAVIN REDUCTASE LIKE DOMAIN-CONTAINING PROTEIN"/>
    <property type="match status" value="1"/>
</dbReference>
<comment type="caution">
    <text evidence="6">The sequence shown here is derived from an EMBL/GenBank/DDBJ whole genome shotgun (WGS) entry which is preliminary data.</text>
</comment>
<evidence type="ECO:0000313" key="6">
    <source>
        <dbReference type="EMBL" id="PZO33159.1"/>
    </source>
</evidence>
<accession>A0A2W4VU21</accession>
<organism evidence="6 7">
    <name type="scientific">Shackletoniella antarctica</name>
    <dbReference type="NCBI Taxonomy" id="268115"/>
    <lineage>
        <taxon>Bacteria</taxon>
        <taxon>Bacillati</taxon>
        <taxon>Cyanobacteriota</taxon>
        <taxon>Cyanophyceae</taxon>
        <taxon>Oculatellales</taxon>
        <taxon>Oculatellaceae</taxon>
        <taxon>Shackletoniella</taxon>
    </lineage>
</organism>
<dbReference type="GO" id="GO:0010181">
    <property type="term" value="F:FMN binding"/>
    <property type="evidence" value="ECO:0007669"/>
    <property type="project" value="InterPro"/>
</dbReference>
<dbReference type="InterPro" id="IPR012349">
    <property type="entry name" value="Split_barrel_FMN-bd"/>
</dbReference>
<dbReference type="AlphaFoldDB" id="A0A2W4VU21"/>
<keyword evidence="2" id="KW-0285">Flavoprotein</keyword>
<gene>
    <name evidence="6" type="ORF">DCF17_22335</name>
</gene>
<comment type="cofactor">
    <cofactor evidence="1">
        <name>FMN</name>
        <dbReference type="ChEBI" id="CHEBI:58210"/>
    </cofactor>
</comment>
<reference evidence="7" key="1">
    <citation type="submission" date="2018-04" db="EMBL/GenBank/DDBJ databases">
        <authorList>
            <person name="Cornet L."/>
        </authorList>
    </citation>
    <scope>NUCLEOTIDE SEQUENCE [LARGE SCALE GENOMIC DNA]</scope>
</reference>
<evidence type="ECO:0000259" key="5">
    <source>
        <dbReference type="SMART" id="SM00903"/>
    </source>
</evidence>
<evidence type="ECO:0000256" key="3">
    <source>
        <dbReference type="ARBA" id="ARBA00022643"/>
    </source>
</evidence>
<name>A0A2W4VU21_9CYAN</name>
<dbReference type="Pfam" id="PF01613">
    <property type="entry name" value="Flavin_Reduct"/>
    <property type="match status" value="1"/>
</dbReference>
<reference evidence="6 7" key="2">
    <citation type="submission" date="2018-06" db="EMBL/GenBank/DDBJ databases">
        <title>Metagenomic assembly of (sub)arctic Cyanobacteria and their associated microbiome from non-axenic cultures.</title>
        <authorList>
            <person name="Baurain D."/>
        </authorList>
    </citation>
    <scope>NUCLEOTIDE SEQUENCE [LARGE SCALE GENOMIC DNA]</scope>
    <source>
        <strain evidence="6">ULC041bin1</strain>
    </source>
</reference>
<comment type="similarity">
    <text evidence="4">Belongs to the flavoredoxin family.</text>
</comment>
<feature type="domain" description="Flavin reductase like" evidence="5">
    <location>
        <begin position="19"/>
        <end position="173"/>
    </location>
</feature>
<dbReference type="PANTHER" id="PTHR33798">
    <property type="entry name" value="FLAVOPROTEIN OXYGENASE"/>
    <property type="match status" value="1"/>
</dbReference>
<dbReference type="SUPFAM" id="SSF50475">
    <property type="entry name" value="FMN-binding split barrel"/>
    <property type="match status" value="1"/>
</dbReference>
<dbReference type="Proteomes" id="UP000249081">
    <property type="component" value="Unassembled WGS sequence"/>
</dbReference>
<sequence length="209" mass="22964">MEIDPELLDPSTRYKLLIGSVVPRPIAFVSSLSPEGVTNLAPFSYFNAAGHKPLALMFSISLKPDGSEKDTLRNVRPPSEGGTGEYVINLAVEPYAHQVAECAEPLPYGESEFDYVNLSPAPSRVIQPPRVAESPVAFECRTLQIVPVGEFHIVIGQVVHLFVRDDVLGENNRINVDKVGALGRMAGYEYCRTGDRFEIPNGFPRQPQV</sequence>
<evidence type="ECO:0000256" key="1">
    <source>
        <dbReference type="ARBA" id="ARBA00001917"/>
    </source>
</evidence>
<dbReference type="InterPro" id="IPR002563">
    <property type="entry name" value="Flavin_Rdtase-like_dom"/>
</dbReference>
<evidence type="ECO:0000256" key="4">
    <source>
        <dbReference type="ARBA" id="ARBA00038054"/>
    </source>
</evidence>